<evidence type="ECO:0000313" key="2">
    <source>
        <dbReference type="EMBL" id="KAJ3506678.1"/>
    </source>
</evidence>
<accession>A0A9W8JVW6</accession>
<dbReference type="OrthoDB" id="3062029at2759"/>
<sequence length="370" mass="42717">MSFIRQVSYLVVHILRYFMPAEHPRTFGPDGIPSLYPGGDSERISINFWTDIFENLPSSLPDEAEETSVTRIEWKKNKGAIGHEWLLATIERKDGSKSYLRLERRPSSAQLLTEEFTKIVDTRPGVQKALKKALREERAFLSNPIWVSSQKSMSIRGPVQAQDTIVQTRNATGQLIKSLEDAEVIASYNNFKKPLYLKDLIFAAYTTSQASDEYLLFLQQCYWFSRTIVGIIAARYHPDISPGPYFSDSGKLRLSQGKWSFQINEENRREVTELAEELTKRLTAYNDTIQRRYEDGRGGRIAAEQKLEKNDRVWREKEQLWKEKEEQLRRQNEELILELERNREGPRTARSRTSSRVGGSSRVAASMQGE</sequence>
<keyword evidence="3" id="KW-1185">Reference proteome</keyword>
<organism evidence="2 3">
    <name type="scientific">Agrocybe chaxingu</name>
    <dbReference type="NCBI Taxonomy" id="84603"/>
    <lineage>
        <taxon>Eukaryota</taxon>
        <taxon>Fungi</taxon>
        <taxon>Dikarya</taxon>
        <taxon>Basidiomycota</taxon>
        <taxon>Agaricomycotina</taxon>
        <taxon>Agaricomycetes</taxon>
        <taxon>Agaricomycetidae</taxon>
        <taxon>Agaricales</taxon>
        <taxon>Agaricineae</taxon>
        <taxon>Strophariaceae</taxon>
        <taxon>Agrocybe</taxon>
    </lineage>
</organism>
<dbReference type="Proteomes" id="UP001148786">
    <property type="component" value="Unassembled WGS sequence"/>
</dbReference>
<comment type="caution">
    <text evidence="2">The sequence shown here is derived from an EMBL/GenBank/DDBJ whole genome shotgun (WGS) entry which is preliminary data.</text>
</comment>
<name>A0A9W8JVW6_9AGAR</name>
<protein>
    <submittedName>
        <fullName evidence="2">Uncharacterized protein</fullName>
    </submittedName>
</protein>
<evidence type="ECO:0000313" key="3">
    <source>
        <dbReference type="Proteomes" id="UP001148786"/>
    </source>
</evidence>
<dbReference type="EMBL" id="JANKHO010000739">
    <property type="protein sequence ID" value="KAJ3506678.1"/>
    <property type="molecule type" value="Genomic_DNA"/>
</dbReference>
<evidence type="ECO:0000256" key="1">
    <source>
        <dbReference type="SAM" id="MobiDB-lite"/>
    </source>
</evidence>
<feature type="compositionally biased region" description="Low complexity" evidence="1">
    <location>
        <begin position="351"/>
        <end position="370"/>
    </location>
</feature>
<feature type="region of interest" description="Disordered" evidence="1">
    <location>
        <begin position="341"/>
        <end position="370"/>
    </location>
</feature>
<proteinExistence type="predicted"/>
<dbReference type="AlphaFoldDB" id="A0A9W8JVW6"/>
<gene>
    <name evidence="2" type="ORF">NLJ89_g6736</name>
</gene>
<reference evidence="2" key="1">
    <citation type="submission" date="2022-07" db="EMBL/GenBank/DDBJ databases">
        <title>Genome Sequence of Agrocybe chaxingu.</title>
        <authorList>
            <person name="Buettner E."/>
        </authorList>
    </citation>
    <scope>NUCLEOTIDE SEQUENCE</scope>
    <source>
        <strain evidence="2">MP-N11</strain>
    </source>
</reference>